<keyword evidence="3 4" id="KW-0687">Ribonucleoprotein</keyword>
<organism evidence="5">
    <name type="scientific">Plocamium cartilagineum</name>
    <name type="common">Red comb weed</name>
    <name type="synonym">Gelidium cartilagineum</name>
    <dbReference type="NCBI Taxonomy" id="31452"/>
    <lineage>
        <taxon>Eukaryota</taxon>
        <taxon>Rhodophyta</taxon>
        <taxon>Florideophyceae</taxon>
        <taxon>Rhodymeniophycidae</taxon>
        <taxon>Plocamiales</taxon>
        <taxon>Plocamiaceae</taxon>
        <taxon>Plocamium</taxon>
    </lineage>
</organism>
<dbReference type="EMBL" id="KX284727">
    <property type="protein sequence ID" value="AOM68011.1"/>
    <property type="molecule type" value="Genomic_DNA"/>
</dbReference>
<dbReference type="GO" id="GO:0003735">
    <property type="term" value="F:structural constituent of ribosome"/>
    <property type="evidence" value="ECO:0007669"/>
    <property type="project" value="InterPro"/>
</dbReference>
<dbReference type="PANTHER" id="PTHR11545:SF2">
    <property type="entry name" value="LARGE RIBOSOMAL SUBUNIT PROTEIN UL13M"/>
    <property type="match status" value="1"/>
</dbReference>
<accession>A0A1C9CHZ9</accession>
<dbReference type="Gene3D" id="3.90.1180.10">
    <property type="entry name" value="Ribosomal protein L13"/>
    <property type="match status" value="1"/>
</dbReference>
<gene>
    <name evidence="5" type="primary">rpl13</name>
    <name evidence="5" type="ORF">Plocam_175</name>
</gene>
<dbReference type="GO" id="GO:0017148">
    <property type="term" value="P:negative regulation of translation"/>
    <property type="evidence" value="ECO:0007669"/>
    <property type="project" value="TreeGrafter"/>
</dbReference>
<dbReference type="HAMAP" id="MF_01366">
    <property type="entry name" value="Ribosomal_uL13"/>
    <property type="match status" value="1"/>
</dbReference>
<dbReference type="InterPro" id="IPR005823">
    <property type="entry name" value="Ribosomal_uL13_bac-type"/>
</dbReference>
<dbReference type="PANTHER" id="PTHR11545">
    <property type="entry name" value="RIBOSOMAL PROTEIN L13"/>
    <property type="match status" value="1"/>
</dbReference>
<dbReference type="GeneID" id="29074468"/>
<geneLocation type="plastid" evidence="5"/>
<dbReference type="SUPFAM" id="SSF52161">
    <property type="entry name" value="Ribosomal protein L13"/>
    <property type="match status" value="1"/>
</dbReference>
<reference evidence="5" key="1">
    <citation type="journal article" date="2016" name="BMC Biol.">
        <title>Parallel evolution of highly conserved plastid genome architecture in red seaweeds and seed plants.</title>
        <authorList>
            <person name="Lee J."/>
            <person name="Cho C.H."/>
            <person name="Park S.I."/>
            <person name="Choi J.W."/>
            <person name="Song H.S."/>
            <person name="West J.A."/>
            <person name="Bhattacharya D."/>
            <person name="Yoon H.S."/>
        </authorList>
    </citation>
    <scope>NUCLEOTIDE SEQUENCE</scope>
</reference>
<evidence type="ECO:0000313" key="5">
    <source>
        <dbReference type="EMBL" id="AOM68011.1"/>
    </source>
</evidence>
<evidence type="ECO:0000256" key="1">
    <source>
        <dbReference type="ARBA" id="ARBA00006227"/>
    </source>
</evidence>
<evidence type="ECO:0000256" key="3">
    <source>
        <dbReference type="ARBA" id="ARBA00023274"/>
    </source>
</evidence>
<comment type="similarity">
    <text evidence="1 4">Belongs to the universal ribosomal protein uL13 family.</text>
</comment>
<dbReference type="Pfam" id="PF00572">
    <property type="entry name" value="Ribosomal_L13"/>
    <property type="match status" value="1"/>
</dbReference>
<dbReference type="AlphaFoldDB" id="A0A1C9CHZ9"/>
<proteinExistence type="inferred from homology"/>
<dbReference type="NCBIfam" id="TIGR01066">
    <property type="entry name" value="rplM_bact"/>
    <property type="match status" value="1"/>
</dbReference>
<dbReference type="GO" id="GO:0006412">
    <property type="term" value="P:translation"/>
    <property type="evidence" value="ECO:0007669"/>
    <property type="project" value="InterPro"/>
</dbReference>
<evidence type="ECO:0000256" key="4">
    <source>
        <dbReference type="RuleBase" id="RU003877"/>
    </source>
</evidence>
<dbReference type="CDD" id="cd00392">
    <property type="entry name" value="Ribosomal_L13"/>
    <property type="match status" value="1"/>
</dbReference>
<protein>
    <submittedName>
        <fullName evidence="5">Ribosomal protein L13</fullName>
    </submittedName>
</protein>
<dbReference type="PROSITE" id="PS00783">
    <property type="entry name" value="RIBOSOMAL_L13"/>
    <property type="match status" value="1"/>
</dbReference>
<dbReference type="InterPro" id="IPR023563">
    <property type="entry name" value="Ribosomal_uL13_CS"/>
</dbReference>
<dbReference type="InterPro" id="IPR036899">
    <property type="entry name" value="Ribosomal_uL13_sf"/>
</dbReference>
<name>A0A1C9CHZ9_PLOCA</name>
<sequence>MNKTVALKHNNKQWYLIDATNQNLGRLSTKIASILIGKDQIKYTPYLINNTYVIIINAKFITITGQKQYQKIYKRHSGQPGGLKSERFKELQKRLPYKIIEKSVKGMLPKGVVGRKLFSKLKVYEGNNHPYSAQKPKIISIN</sequence>
<dbReference type="RefSeq" id="YP_009298073.1">
    <property type="nucleotide sequence ID" value="NC_031179.1"/>
</dbReference>
<keyword evidence="5" id="KW-0934">Plastid</keyword>
<dbReference type="PIRSF" id="PIRSF002181">
    <property type="entry name" value="Ribosomal_L13"/>
    <property type="match status" value="1"/>
</dbReference>
<keyword evidence="2 4" id="KW-0689">Ribosomal protein</keyword>
<dbReference type="GO" id="GO:0003729">
    <property type="term" value="F:mRNA binding"/>
    <property type="evidence" value="ECO:0007669"/>
    <property type="project" value="TreeGrafter"/>
</dbReference>
<dbReference type="InterPro" id="IPR005822">
    <property type="entry name" value="Ribosomal_uL13"/>
</dbReference>
<dbReference type="GO" id="GO:0022625">
    <property type="term" value="C:cytosolic large ribosomal subunit"/>
    <property type="evidence" value="ECO:0007669"/>
    <property type="project" value="TreeGrafter"/>
</dbReference>
<evidence type="ECO:0000256" key="2">
    <source>
        <dbReference type="ARBA" id="ARBA00022980"/>
    </source>
</evidence>